<feature type="compositionally biased region" description="Basic and acidic residues" evidence="1">
    <location>
        <begin position="142"/>
        <end position="163"/>
    </location>
</feature>
<accession>A0A388JQT0</accession>
<feature type="compositionally biased region" description="Pro residues" evidence="1">
    <location>
        <begin position="190"/>
        <end position="205"/>
    </location>
</feature>
<feature type="compositionally biased region" description="Low complexity" evidence="1">
    <location>
        <begin position="602"/>
        <end position="619"/>
    </location>
</feature>
<evidence type="ECO:0000256" key="1">
    <source>
        <dbReference type="SAM" id="MobiDB-lite"/>
    </source>
</evidence>
<feature type="compositionally biased region" description="Acidic residues" evidence="1">
    <location>
        <begin position="650"/>
        <end position="691"/>
    </location>
</feature>
<comment type="caution">
    <text evidence="2">The sequence shown here is derived from an EMBL/GenBank/DDBJ whole genome shotgun (WGS) entry which is preliminary data.</text>
</comment>
<feature type="compositionally biased region" description="Low complexity" evidence="1">
    <location>
        <begin position="702"/>
        <end position="713"/>
    </location>
</feature>
<feature type="region of interest" description="Disordered" evidence="1">
    <location>
        <begin position="446"/>
        <end position="507"/>
    </location>
</feature>
<feature type="region of interest" description="Disordered" evidence="1">
    <location>
        <begin position="128"/>
        <end position="213"/>
    </location>
</feature>
<feature type="compositionally biased region" description="Low complexity" evidence="1">
    <location>
        <begin position="482"/>
        <end position="496"/>
    </location>
</feature>
<feature type="region of interest" description="Disordered" evidence="1">
    <location>
        <begin position="642"/>
        <end position="713"/>
    </location>
</feature>
<gene>
    <name evidence="2" type="ORF">CBR_g3380</name>
</gene>
<sequence>MHLWSCASRAERNWAVHEGIHTKKRNQLPFEKVVQLVEITANVRLIEYRGAGCNYVLPWQWDEGMLDCQARLEVEPVRMGTRRGMTEEEITQQVALITRDPIGASAQPSVDAVFGRRAYIFRPYTREDDSDVEPIPEAADDSALRIPREINETHDDPKDEETRTYTARWAADRRTEARMTTPAPTRPESSMPPPPAPSSAPPSPVSPHELATAAVDTEEWASSLPQHRLLQRPEVIRRLRLRSPSTGMLQEEGVPSAAPVEGEVAAVEGEVAAEGDVVAAAAVEGEVAPMEEEIAAAAMEEVPSAATVEGEVAAAEEEIATAAQVSDVAMHCDGADDAEGGVERRRDGGHGGAMVGEDAMEVVAAEAEEGMEGGPELVDEAMEGGEGRCEGPGDAPTVAQETQTGPVVPFSSLHVVEARQSQPTEVAMHYVPPIIIKDWGPSRWFGGSSRADVPGVSGGVQERRPGTGDMPPPPPRPREGDPSSSPTARGSPSTRPGRSRVHDTTVVGRDVGDTTLYGRTDINLYSTRSVTEYTSRLQPGLGHCGGRTTAAREVATTGCEPQRGRGGGESTSTLDHALRAATRVVHEQTPRKRGVPRPRPVPAQGGAALGESSGAEGLGMPRGSRRQQMIAHASARVVVLRKGGDHVTIEEDDPETTPAVWEDDEDYEGEEEGEEEESESGDDDDDDDNEDEPPRPSPTHASRLSSGQTSSST</sequence>
<evidence type="ECO:0000313" key="2">
    <source>
        <dbReference type="EMBL" id="GBG60137.1"/>
    </source>
</evidence>
<dbReference type="Gramene" id="GBG60137">
    <property type="protein sequence ID" value="GBG60137"/>
    <property type="gene ID" value="CBR_g3380"/>
</dbReference>
<feature type="region of interest" description="Disordered" evidence="1">
    <location>
        <begin position="584"/>
        <end position="628"/>
    </location>
</feature>
<reference evidence="2 3" key="1">
    <citation type="journal article" date="2018" name="Cell">
        <title>The Chara Genome: Secondary Complexity and Implications for Plant Terrestrialization.</title>
        <authorList>
            <person name="Nishiyama T."/>
            <person name="Sakayama H."/>
            <person name="Vries J.D."/>
            <person name="Buschmann H."/>
            <person name="Saint-Marcoux D."/>
            <person name="Ullrich K.K."/>
            <person name="Haas F.B."/>
            <person name="Vanderstraeten L."/>
            <person name="Becker D."/>
            <person name="Lang D."/>
            <person name="Vosolsobe S."/>
            <person name="Rombauts S."/>
            <person name="Wilhelmsson P.K.I."/>
            <person name="Janitza P."/>
            <person name="Kern R."/>
            <person name="Heyl A."/>
            <person name="Rumpler F."/>
            <person name="Villalobos L.I.A.C."/>
            <person name="Clay J.M."/>
            <person name="Skokan R."/>
            <person name="Toyoda A."/>
            <person name="Suzuki Y."/>
            <person name="Kagoshima H."/>
            <person name="Schijlen E."/>
            <person name="Tajeshwar N."/>
            <person name="Catarino B."/>
            <person name="Hetherington A.J."/>
            <person name="Saltykova A."/>
            <person name="Bonnot C."/>
            <person name="Breuninger H."/>
            <person name="Symeonidi A."/>
            <person name="Radhakrishnan G.V."/>
            <person name="Van Nieuwerburgh F."/>
            <person name="Deforce D."/>
            <person name="Chang C."/>
            <person name="Karol K.G."/>
            <person name="Hedrich R."/>
            <person name="Ulvskov P."/>
            <person name="Glockner G."/>
            <person name="Delwiche C.F."/>
            <person name="Petrasek J."/>
            <person name="Van de Peer Y."/>
            <person name="Friml J."/>
            <person name="Beilby M."/>
            <person name="Dolan L."/>
            <person name="Kohara Y."/>
            <person name="Sugano S."/>
            <person name="Fujiyama A."/>
            <person name="Delaux P.-M."/>
            <person name="Quint M."/>
            <person name="TheiBen G."/>
            <person name="Hagemann M."/>
            <person name="Harholt J."/>
            <person name="Dunand C."/>
            <person name="Zachgo S."/>
            <person name="Langdale J."/>
            <person name="Maumus F."/>
            <person name="Straeten D.V.D."/>
            <person name="Gould S.B."/>
            <person name="Rensing S.A."/>
        </authorList>
    </citation>
    <scope>NUCLEOTIDE SEQUENCE [LARGE SCALE GENOMIC DNA]</scope>
    <source>
        <strain evidence="2 3">S276</strain>
    </source>
</reference>
<evidence type="ECO:0000313" key="3">
    <source>
        <dbReference type="Proteomes" id="UP000265515"/>
    </source>
</evidence>
<dbReference type="EMBL" id="BFEA01000009">
    <property type="protein sequence ID" value="GBG60137.1"/>
    <property type="molecule type" value="Genomic_DNA"/>
</dbReference>
<name>A0A388JQT0_CHABU</name>
<dbReference type="Proteomes" id="UP000265515">
    <property type="component" value="Unassembled WGS sequence"/>
</dbReference>
<organism evidence="2 3">
    <name type="scientific">Chara braunii</name>
    <name type="common">Braun's stonewort</name>
    <dbReference type="NCBI Taxonomy" id="69332"/>
    <lineage>
        <taxon>Eukaryota</taxon>
        <taxon>Viridiplantae</taxon>
        <taxon>Streptophyta</taxon>
        <taxon>Charophyceae</taxon>
        <taxon>Charales</taxon>
        <taxon>Characeae</taxon>
        <taxon>Chara</taxon>
    </lineage>
</organism>
<proteinExistence type="predicted"/>
<protein>
    <submittedName>
        <fullName evidence="2">Uncharacterized protein</fullName>
    </submittedName>
</protein>
<feature type="compositionally biased region" description="Acidic residues" evidence="1">
    <location>
        <begin position="128"/>
        <end position="140"/>
    </location>
</feature>
<keyword evidence="3" id="KW-1185">Reference proteome</keyword>
<dbReference type="AlphaFoldDB" id="A0A388JQT0"/>